<keyword evidence="1" id="KW-0479">Metal-binding</keyword>
<dbReference type="EMBL" id="VJMJ01000175">
    <property type="protein sequence ID" value="KAF0728549.1"/>
    <property type="molecule type" value="Genomic_DNA"/>
</dbReference>
<comment type="caution">
    <text evidence="3">The sequence shown here is derived from an EMBL/GenBank/DDBJ whole genome shotgun (WGS) entry which is preliminary data.</text>
</comment>
<dbReference type="VEuPathDB" id="FungiDB:AeMF1_000449"/>
<keyword evidence="4" id="KW-1185">Reference proteome</keyword>
<dbReference type="InterPro" id="IPR013083">
    <property type="entry name" value="Znf_RING/FYVE/PHD"/>
</dbReference>
<dbReference type="SMART" id="SM00184">
    <property type="entry name" value="RING"/>
    <property type="match status" value="1"/>
</dbReference>
<gene>
    <name evidence="3" type="ORF">Ae201684_013514</name>
</gene>
<evidence type="ECO:0000313" key="3">
    <source>
        <dbReference type="EMBL" id="KAF0728549.1"/>
    </source>
</evidence>
<dbReference type="Gene3D" id="3.30.40.10">
    <property type="entry name" value="Zinc/RING finger domain, C3HC4 (zinc finger)"/>
    <property type="match status" value="1"/>
</dbReference>
<keyword evidence="1" id="KW-0863">Zinc-finger</keyword>
<feature type="domain" description="RING-type" evidence="2">
    <location>
        <begin position="204"/>
        <end position="243"/>
    </location>
</feature>
<dbReference type="GO" id="GO:0008270">
    <property type="term" value="F:zinc ion binding"/>
    <property type="evidence" value="ECO:0007669"/>
    <property type="project" value="UniProtKB-KW"/>
</dbReference>
<dbReference type="AlphaFoldDB" id="A0A6G0WMH8"/>
<evidence type="ECO:0000259" key="2">
    <source>
        <dbReference type="PROSITE" id="PS50089"/>
    </source>
</evidence>
<dbReference type="SUPFAM" id="SSF57850">
    <property type="entry name" value="RING/U-box"/>
    <property type="match status" value="1"/>
</dbReference>
<organism evidence="3 4">
    <name type="scientific">Aphanomyces euteiches</name>
    <dbReference type="NCBI Taxonomy" id="100861"/>
    <lineage>
        <taxon>Eukaryota</taxon>
        <taxon>Sar</taxon>
        <taxon>Stramenopiles</taxon>
        <taxon>Oomycota</taxon>
        <taxon>Saprolegniomycetes</taxon>
        <taxon>Saprolegniales</taxon>
        <taxon>Verrucalvaceae</taxon>
        <taxon>Aphanomyces</taxon>
    </lineage>
</organism>
<name>A0A6G0WMH8_9STRA</name>
<dbReference type="Proteomes" id="UP000481153">
    <property type="component" value="Unassembled WGS sequence"/>
</dbReference>
<dbReference type="InterPro" id="IPR001841">
    <property type="entry name" value="Znf_RING"/>
</dbReference>
<dbReference type="Pfam" id="PF13639">
    <property type="entry name" value="zf-RING_2"/>
    <property type="match status" value="1"/>
</dbReference>
<proteinExistence type="predicted"/>
<protein>
    <recommendedName>
        <fullName evidence="2">RING-type domain-containing protein</fullName>
    </recommendedName>
</protein>
<keyword evidence="1" id="KW-0862">Zinc</keyword>
<reference evidence="3 4" key="1">
    <citation type="submission" date="2019-07" db="EMBL/GenBank/DDBJ databases">
        <title>Genomics analysis of Aphanomyces spp. identifies a new class of oomycete effector associated with host adaptation.</title>
        <authorList>
            <person name="Gaulin E."/>
        </authorList>
    </citation>
    <scope>NUCLEOTIDE SEQUENCE [LARGE SCALE GENOMIC DNA]</scope>
    <source>
        <strain evidence="3 4">ATCC 201684</strain>
    </source>
</reference>
<evidence type="ECO:0000256" key="1">
    <source>
        <dbReference type="PROSITE-ProRule" id="PRU00175"/>
    </source>
</evidence>
<sequence length="262" mass="29731">MVTSPSYERSWFDVLDIQVSNKHHKDCVVVGHRKSAIYTLTVRHIFTHATITIHKTDFDFEKLCNVAKAALHHGHVCEASCPWYYVDVNNHVPRRRIFHSPCSRRVVMEHMRIYQDLFNRSLSFMRCAGSRTCPFAGSEIPRVFFDFLFLDIDTSTILATYEDTTRASSMSSSSSMSFSSGLGHRRYSVHKRSSRHSLLEEEDCGLCRRCIDSGGASTLPCGHVFHDECIIEALNDCLECPTCASTLERLSTLETLAPIQIS</sequence>
<accession>A0A6G0WMH8</accession>
<evidence type="ECO:0000313" key="4">
    <source>
        <dbReference type="Proteomes" id="UP000481153"/>
    </source>
</evidence>
<dbReference type="PROSITE" id="PS50089">
    <property type="entry name" value="ZF_RING_2"/>
    <property type="match status" value="1"/>
</dbReference>